<organism evidence="2 3">
    <name type="scientific">Trypanosoma rangeli SC58</name>
    <dbReference type="NCBI Taxonomy" id="429131"/>
    <lineage>
        <taxon>Eukaryota</taxon>
        <taxon>Discoba</taxon>
        <taxon>Euglenozoa</taxon>
        <taxon>Kinetoplastea</taxon>
        <taxon>Metakinetoplastina</taxon>
        <taxon>Trypanosomatida</taxon>
        <taxon>Trypanosomatidae</taxon>
        <taxon>Trypanosoma</taxon>
        <taxon>Herpetosoma</taxon>
    </lineage>
</organism>
<evidence type="ECO:0000313" key="2">
    <source>
        <dbReference type="EMBL" id="ESL04959.1"/>
    </source>
</evidence>
<dbReference type="Proteomes" id="UP000031737">
    <property type="component" value="Unassembled WGS sequence"/>
</dbReference>
<evidence type="ECO:0000313" key="3">
    <source>
        <dbReference type="Proteomes" id="UP000031737"/>
    </source>
</evidence>
<gene>
    <name evidence="2" type="ORF">TRSC58_07469</name>
</gene>
<keyword evidence="1" id="KW-0812">Transmembrane</keyword>
<dbReference type="AlphaFoldDB" id="A0A061IRY4"/>
<accession>A0A061IRY4</accession>
<comment type="caution">
    <text evidence="2">The sequence shown here is derived from an EMBL/GenBank/DDBJ whole genome shotgun (WGS) entry which is preliminary data.</text>
</comment>
<evidence type="ECO:0008006" key="4">
    <source>
        <dbReference type="Google" id="ProtNLM"/>
    </source>
</evidence>
<keyword evidence="1" id="KW-0472">Membrane</keyword>
<protein>
    <recommendedName>
        <fullName evidence="4">Transmembrane protein</fullName>
    </recommendedName>
</protein>
<feature type="transmembrane region" description="Helical" evidence="1">
    <location>
        <begin position="20"/>
        <end position="39"/>
    </location>
</feature>
<reference evidence="2 3" key="1">
    <citation type="submission" date="2013-07" db="EMBL/GenBank/DDBJ databases">
        <authorList>
            <person name="Stoco P.H."/>
            <person name="Wagner G."/>
            <person name="Gerber A."/>
            <person name="Zaha A."/>
            <person name="Thompson C."/>
            <person name="Bartholomeu D.C."/>
            <person name="Luckemeyer D.D."/>
            <person name="Bahia D."/>
            <person name="Loreto E."/>
            <person name="Prestes E.B."/>
            <person name="Lima F.M."/>
            <person name="Rodrigues-Luiz G."/>
            <person name="Vallejo G.A."/>
            <person name="Filho J.F."/>
            <person name="Monteiro K.M."/>
            <person name="Tyler K.M."/>
            <person name="de Almeida L.G."/>
            <person name="Ortiz M.F."/>
            <person name="Siervo M.A."/>
            <person name="de Moraes M.H."/>
            <person name="Cunha O.L."/>
            <person name="Mendonca-Neto R."/>
            <person name="Silva R."/>
            <person name="Teixeira S.M."/>
            <person name="Murta S.M."/>
            <person name="Sincero T.C."/>
            <person name="Mendes T.A."/>
            <person name="Urmenyi T.P."/>
            <person name="Silva V.G."/>
            <person name="da Rocha W.D."/>
            <person name="Andersson B."/>
            <person name="Romanha A.J."/>
            <person name="Steindel M."/>
            <person name="de Vasconcelos A.T."/>
            <person name="Grisard E.C."/>
        </authorList>
    </citation>
    <scope>NUCLEOTIDE SEQUENCE [LARGE SCALE GENOMIC DNA]</scope>
    <source>
        <strain evidence="2 3">SC58</strain>
    </source>
</reference>
<dbReference type="VEuPathDB" id="TriTrypDB:TRSC58_07469"/>
<name>A0A061IRY4_TRYRA</name>
<dbReference type="EMBL" id="AUPL01007775">
    <property type="protein sequence ID" value="ESL04959.1"/>
    <property type="molecule type" value="Genomic_DNA"/>
</dbReference>
<keyword evidence="3" id="KW-1185">Reference proteome</keyword>
<proteinExistence type="predicted"/>
<keyword evidence="1" id="KW-1133">Transmembrane helix</keyword>
<evidence type="ECO:0000256" key="1">
    <source>
        <dbReference type="SAM" id="Phobius"/>
    </source>
</evidence>
<feature type="transmembrane region" description="Helical" evidence="1">
    <location>
        <begin position="51"/>
        <end position="70"/>
    </location>
</feature>
<sequence>MGQAVEGRLTQQFVSIAKIVLHWYFFASTTQFIVCLFFLPQLCFQQSRLVLVFFFFALLRAFLFSAIIWWEVLGPTVSHKRVVVLKTFYLGRSIFLPPRAFIGRGMDGKKASAFVCVCVCVCE</sequence>